<comment type="caution">
    <text evidence="16">The sequence shown here is derived from an EMBL/GenBank/DDBJ whole genome shotgun (WGS) entry which is preliminary data.</text>
</comment>
<proteinExistence type="predicted"/>
<name>A0A5B6WUR2_9ROSI</name>
<keyword evidence="4" id="KW-0540">Nuclease</keyword>
<dbReference type="GO" id="GO:0006508">
    <property type="term" value="P:proteolysis"/>
    <property type="evidence" value="ECO:0007669"/>
    <property type="project" value="UniProtKB-KW"/>
</dbReference>
<evidence type="ECO:0000256" key="14">
    <source>
        <dbReference type="ARBA" id="ARBA00023172"/>
    </source>
</evidence>
<keyword evidence="11" id="KW-0695">RNA-directed DNA polymerase</keyword>
<dbReference type="InterPro" id="IPR050951">
    <property type="entry name" value="Retrovirus_Pol_polyprotein"/>
</dbReference>
<dbReference type="InterPro" id="IPR043502">
    <property type="entry name" value="DNA/RNA_pol_sf"/>
</dbReference>
<dbReference type="EMBL" id="SMMG02000002">
    <property type="protein sequence ID" value="KAA3484635.1"/>
    <property type="molecule type" value="Genomic_DNA"/>
</dbReference>
<dbReference type="InterPro" id="IPR041588">
    <property type="entry name" value="Integrase_H2C2"/>
</dbReference>
<dbReference type="InterPro" id="IPR056924">
    <property type="entry name" value="SH3_Tf2-1"/>
</dbReference>
<dbReference type="PROSITE" id="PS50994">
    <property type="entry name" value="INTEGRASE"/>
    <property type="match status" value="1"/>
</dbReference>
<evidence type="ECO:0000259" key="15">
    <source>
        <dbReference type="PROSITE" id="PS50994"/>
    </source>
</evidence>
<dbReference type="Gene3D" id="3.30.70.270">
    <property type="match status" value="1"/>
</dbReference>
<evidence type="ECO:0000256" key="3">
    <source>
        <dbReference type="ARBA" id="ARBA00022695"/>
    </source>
</evidence>
<keyword evidence="8" id="KW-0378">Hydrolase</keyword>
<evidence type="ECO:0000313" key="16">
    <source>
        <dbReference type="EMBL" id="KAA3484635.1"/>
    </source>
</evidence>
<evidence type="ECO:0000256" key="9">
    <source>
        <dbReference type="ARBA" id="ARBA00022842"/>
    </source>
</evidence>
<evidence type="ECO:0000256" key="10">
    <source>
        <dbReference type="ARBA" id="ARBA00022908"/>
    </source>
</evidence>
<keyword evidence="10" id="KW-0229">DNA integration</keyword>
<keyword evidence="3" id="KW-0548">Nucleotidyltransferase</keyword>
<evidence type="ECO:0000256" key="5">
    <source>
        <dbReference type="ARBA" id="ARBA00022723"/>
    </source>
</evidence>
<protein>
    <submittedName>
        <fullName evidence="16">DNA/RNA polymerases superfamily protein</fullName>
    </submittedName>
</protein>
<accession>A0A5B6WUR2</accession>
<dbReference type="SUPFAM" id="SSF56672">
    <property type="entry name" value="DNA/RNA polymerases"/>
    <property type="match status" value="1"/>
</dbReference>
<dbReference type="GO" id="GO:0006310">
    <property type="term" value="P:DNA recombination"/>
    <property type="evidence" value="ECO:0007669"/>
    <property type="project" value="UniProtKB-KW"/>
</dbReference>
<dbReference type="AlphaFoldDB" id="A0A5B6WUR2"/>
<feature type="domain" description="Integrase catalytic" evidence="15">
    <location>
        <begin position="357"/>
        <end position="526"/>
    </location>
</feature>
<dbReference type="GO" id="GO:0004190">
    <property type="term" value="F:aspartic-type endopeptidase activity"/>
    <property type="evidence" value="ECO:0007669"/>
    <property type="project" value="UniProtKB-KW"/>
</dbReference>
<evidence type="ECO:0000313" key="17">
    <source>
        <dbReference type="Proteomes" id="UP000325315"/>
    </source>
</evidence>
<keyword evidence="13" id="KW-0238">DNA-binding</keyword>
<dbReference type="InterPro" id="IPR036397">
    <property type="entry name" value="RNaseH_sf"/>
</dbReference>
<dbReference type="Pfam" id="PF24626">
    <property type="entry name" value="SH3_Tf2-1"/>
    <property type="match status" value="1"/>
</dbReference>
<dbReference type="Proteomes" id="UP000325315">
    <property type="component" value="Unassembled WGS sequence"/>
</dbReference>
<evidence type="ECO:0000256" key="4">
    <source>
        <dbReference type="ARBA" id="ARBA00022722"/>
    </source>
</evidence>
<gene>
    <name evidence="16" type="ORF">EPI10_006708</name>
</gene>
<evidence type="ECO:0000256" key="8">
    <source>
        <dbReference type="ARBA" id="ARBA00022801"/>
    </source>
</evidence>
<dbReference type="InterPro" id="IPR012337">
    <property type="entry name" value="RNaseH-like_sf"/>
</dbReference>
<sequence>MSFGSKKLEIWETLSREMESDKVSALVDWKPSKNVTEIRSFLGLADYYRRLVKGFSMIATQLTRLLQKDVKFEWTEKCQWSFEKLKVMLTEAPVLVQPESGKEFVIYSDASLNGLGCVLMQEGKVIAYASKQLKPYEKNYPTHDLELATIVFALKIWRHHIYDEKCQIFIDHKSLKYLMTKKELDLRQRRWLELIKDYELVIDYHTRKANVVADALSRKSLFALWALTMQMALSDDGSILVELRAKLMFLQEIYEAQKDDSELQAKRAQCDSGVESNFWINSYGCLMFRDRVCVPRNDELIQKILHEAHSRCLSVHPGSTKMYNDLKQRYRWPSMKKDISECLICQQVKAEHQVPSGVLQPIMVPEWKWDRITMDFVTGMSLTPNKKDVMWVVVDRLTKSAHFIPVRVDYSLDKLANLYISEIVRLHRVPLSIISDRDPRFSSRFWKKLQKALGTKLNFSTAFHPQTDGQSKRLIQVLEDMFRCCVLEFQGSWEKYLPLVEFAYNNSFQSSLKMCRKPLYWTELKENQIHGVDLVRETKEKVKVIRDCLKAASDRQKSYSNLKRKEIEYQVGDKVFLKVSPWRKVLRFGRKGKLSPRFIGPYKITKRIGLVAYRLALPPELEKIHDVFHVSMLRRC</sequence>
<dbReference type="InterPro" id="IPR041373">
    <property type="entry name" value="RT_RNaseH"/>
</dbReference>
<keyword evidence="5" id="KW-0479">Metal-binding</keyword>
<evidence type="ECO:0000256" key="12">
    <source>
        <dbReference type="ARBA" id="ARBA00022932"/>
    </source>
</evidence>
<dbReference type="FunFam" id="3.30.70.270:FF:000020">
    <property type="entry name" value="Transposon Tf2-6 polyprotein-like Protein"/>
    <property type="match status" value="1"/>
</dbReference>
<keyword evidence="17" id="KW-1185">Reference proteome</keyword>
<dbReference type="Pfam" id="PF17921">
    <property type="entry name" value="Integrase_H2C2"/>
    <property type="match status" value="1"/>
</dbReference>
<dbReference type="PANTHER" id="PTHR37984:SF5">
    <property type="entry name" value="PROTEIN NYNRIN-LIKE"/>
    <property type="match status" value="1"/>
</dbReference>
<keyword evidence="6" id="KW-0064">Aspartyl protease</keyword>
<evidence type="ECO:0000256" key="6">
    <source>
        <dbReference type="ARBA" id="ARBA00022750"/>
    </source>
</evidence>
<dbReference type="PANTHER" id="PTHR37984">
    <property type="entry name" value="PROTEIN CBG26694"/>
    <property type="match status" value="1"/>
</dbReference>
<dbReference type="InterPro" id="IPR001584">
    <property type="entry name" value="Integrase_cat-core"/>
</dbReference>
<dbReference type="GO" id="GO:0003964">
    <property type="term" value="F:RNA-directed DNA polymerase activity"/>
    <property type="evidence" value="ECO:0007669"/>
    <property type="project" value="UniProtKB-KW"/>
</dbReference>
<keyword evidence="1" id="KW-0645">Protease</keyword>
<keyword evidence="14" id="KW-0233">DNA recombination</keyword>
<organism evidence="16 17">
    <name type="scientific">Gossypium australe</name>
    <dbReference type="NCBI Taxonomy" id="47621"/>
    <lineage>
        <taxon>Eukaryota</taxon>
        <taxon>Viridiplantae</taxon>
        <taxon>Streptophyta</taxon>
        <taxon>Embryophyta</taxon>
        <taxon>Tracheophyta</taxon>
        <taxon>Spermatophyta</taxon>
        <taxon>Magnoliopsida</taxon>
        <taxon>eudicotyledons</taxon>
        <taxon>Gunneridae</taxon>
        <taxon>Pentapetalae</taxon>
        <taxon>rosids</taxon>
        <taxon>malvids</taxon>
        <taxon>Malvales</taxon>
        <taxon>Malvaceae</taxon>
        <taxon>Malvoideae</taxon>
        <taxon>Gossypium</taxon>
    </lineage>
</organism>
<dbReference type="GO" id="GO:0003887">
    <property type="term" value="F:DNA-directed DNA polymerase activity"/>
    <property type="evidence" value="ECO:0007669"/>
    <property type="project" value="UniProtKB-KW"/>
</dbReference>
<dbReference type="SUPFAM" id="SSF53098">
    <property type="entry name" value="Ribonuclease H-like"/>
    <property type="match status" value="1"/>
</dbReference>
<keyword evidence="7" id="KW-0255">Endonuclease</keyword>
<dbReference type="GO" id="GO:0046872">
    <property type="term" value="F:metal ion binding"/>
    <property type="evidence" value="ECO:0007669"/>
    <property type="project" value="UniProtKB-KW"/>
</dbReference>
<keyword evidence="2" id="KW-0808">Transferase</keyword>
<keyword evidence="9" id="KW-0460">Magnesium</keyword>
<dbReference type="CDD" id="cd09274">
    <property type="entry name" value="RNase_HI_RT_Ty3"/>
    <property type="match status" value="1"/>
</dbReference>
<dbReference type="Gene3D" id="3.30.420.10">
    <property type="entry name" value="Ribonuclease H-like superfamily/Ribonuclease H"/>
    <property type="match status" value="1"/>
</dbReference>
<dbReference type="OrthoDB" id="1404009at2759"/>
<keyword evidence="12" id="KW-0239">DNA-directed DNA polymerase</keyword>
<dbReference type="InterPro" id="IPR043128">
    <property type="entry name" value="Rev_trsase/Diguanyl_cyclase"/>
</dbReference>
<reference evidence="17" key="1">
    <citation type="journal article" date="2019" name="Plant Biotechnol. J.">
        <title>Genome sequencing of the Australian wild diploid species Gossypium australe highlights disease resistance and delayed gland morphogenesis.</title>
        <authorList>
            <person name="Cai Y."/>
            <person name="Cai X."/>
            <person name="Wang Q."/>
            <person name="Wang P."/>
            <person name="Zhang Y."/>
            <person name="Cai C."/>
            <person name="Xu Y."/>
            <person name="Wang K."/>
            <person name="Zhou Z."/>
            <person name="Wang C."/>
            <person name="Geng S."/>
            <person name="Li B."/>
            <person name="Dong Q."/>
            <person name="Hou Y."/>
            <person name="Wang H."/>
            <person name="Ai P."/>
            <person name="Liu Z."/>
            <person name="Yi F."/>
            <person name="Sun M."/>
            <person name="An G."/>
            <person name="Cheng J."/>
            <person name="Zhang Y."/>
            <person name="Shi Q."/>
            <person name="Xie Y."/>
            <person name="Shi X."/>
            <person name="Chang Y."/>
            <person name="Huang F."/>
            <person name="Chen Y."/>
            <person name="Hong S."/>
            <person name="Mi L."/>
            <person name="Sun Q."/>
            <person name="Zhang L."/>
            <person name="Zhou B."/>
            <person name="Peng R."/>
            <person name="Zhang X."/>
            <person name="Liu F."/>
        </authorList>
    </citation>
    <scope>NUCLEOTIDE SEQUENCE [LARGE SCALE GENOMIC DNA]</scope>
    <source>
        <strain evidence="17">cv. PA1801</strain>
    </source>
</reference>
<dbReference type="Gene3D" id="3.10.20.370">
    <property type="match status" value="1"/>
</dbReference>
<evidence type="ECO:0000256" key="1">
    <source>
        <dbReference type="ARBA" id="ARBA00022670"/>
    </source>
</evidence>
<evidence type="ECO:0000256" key="11">
    <source>
        <dbReference type="ARBA" id="ARBA00022918"/>
    </source>
</evidence>
<dbReference type="Gene3D" id="1.10.340.70">
    <property type="match status" value="1"/>
</dbReference>
<evidence type="ECO:0000256" key="13">
    <source>
        <dbReference type="ARBA" id="ARBA00023125"/>
    </source>
</evidence>
<evidence type="ECO:0000256" key="7">
    <source>
        <dbReference type="ARBA" id="ARBA00022759"/>
    </source>
</evidence>
<dbReference type="GO" id="GO:0015074">
    <property type="term" value="P:DNA integration"/>
    <property type="evidence" value="ECO:0007669"/>
    <property type="project" value="UniProtKB-KW"/>
</dbReference>
<dbReference type="GO" id="GO:0003677">
    <property type="term" value="F:DNA binding"/>
    <property type="evidence" value="ECO:0007669"/>
    <property type="project" value="UniProtKB-KW"/>
</dbReference>
<evidence type="ECO:0000256" key="2">
    <source>
        <dbReference type="ARBA" id="ARBA00022679"/>
    </source>
</evidence>
<dbReference type="Pfam" id="PF17917">
    <property type="entry name" value="RT_RNaseH"/>
    <property type="match status" value="1"/>
</dbReference>
<dbReference type="GO" id="GO:0004519">
    <property type="term" value="F:endonuclease activity"/>
    <property type="evidence" value="ECO:0007669"/>
    <property type="project" value="UniProtKB-KW"/>
</dbReference>